<proteinExistence type="predicted"/>
<dbReference type="Proteomes" id="UP001374893">
    <property type="component" value="Chromosome"/>
</dbReference>
<keyword evidence="1" id="KW-0732">Signal</keyword>
<evidence type="ECO:0000313" key="3">
    <source>
        <dbReference type="Proteomes" id="UP001374893"/>
    </source>
</evidence>
<keyword evidence="3" id="KW-1185">Reference proteome</keyword>
<protein>
    <submittedName>
        <fullName evidence="2">Uncharacterized protein</fullName>
    </submittedName>
</protein>
<evidence type="ECO:0000256" key="1">
    <source>
        <dbReference type="SAM" id="SignalP"/>
    </source>
</evidence>
<dbReference type="EMBL" id="AP024702">
    <property type="protein sequence ID" value="BCX47719.1"/>
    <property type="molecule type" value="Genomic_DNA"/>
</dbReference>
<sequence>MRTSVYFRLAVCVAAAAGTAVAAEPKDDATDVRRIDGYQGIWFDLGQRSEFGSKYAGGLGTYTAKHVPLAVHAPDVGKTFFVYGGTTRPDERHLLAMVSYYDHRTDRVPKPVVVHDKQGVDDPHDNPSIQIDGDGRLWVFVSGRGRKRPGHIYRSQLPHDIESFEHLGPREFTYPQPWWRDDEGFLFLFTKYTRGRELYWSVSDATGGKWSEDRKLAGMGGHYQVSNERDGRVVSAFNMHPGGNVDRRTNLYFVQTDDGGETWRTAAGKRLETPLTDPACAALVHDYRAEKRLVYLKDIGFDRDGNPVVLYVTSSSSKPGPVGAPRVWTIAHWSGESWDIREVTTSTHNYDMGSLYIEDDGTWRIIAPTGKGPQEHGAGGEIAIWTSRDKGRTWKKARELTTGSPRNHGYVRRPVNAHPDFYGFWADGNPDSLSESHLYFTDRSGSRVRCLPYEMDHAEATPATFGTGK</sequence>
<accession>A0ABM7R957</accession>
<dbReference type="CDD" id="cd15482">
    <property type="entry name" value="Sialidase_non-viral"/>
    <property type="match status" value="1"/>
</dbReference>
<feature type="signal peptide" evidence="1">
    <location>
        <begin position="1"/>
        <end position="22"/>
    </location>
</feature>
<dbReference type="Pfam" id="PF15892">
    <property type="entry name" value="BNR_4"/>
    <property type="match status" value="1"/>
</dbReference>
<dbReference type="RefSeq" id="WP_338690068.1">
    <property type="nucleotide sequence ID" value="NZ_AP024702.1"/>
</dbReference>
<reference evidence="2 3" key="1">
    <citation type="submission" date="2021-06" db="EMBL/GenBank/DDBJ databases">
        <title>Complete genome of Haloferula helveola possessing various polysaccharide degrading enzymes.</title>
        <authorList>
            <person name="Takami H."/>
            <person name="Huang C."/>
            <person name="Hamasaki K."/>
        </authorList>
    </citation>
    <scope>NUCLEOTIDE SEQUENCE [LARGE SCALE GENOMIC DNA]</scope>
    <source>
        <strain evidence="2 3">CN-1</strain>
    </source>
</reference>
<evidence type="ECO:0000313" key="2">
    <source>
        <dbReference type="EMBL" id="BCX47719.1"/>
    </source>
</evidence>
<gene>
    <name evidence="2" type="ORF">HAHE_16270</name>
</gene>
<dbReference type="InterPro" id="IPR036278">
    <property type="entry name" value="Sialidase_sf"/>
</dbReference>
<name>A0ABM7R957_9BACT</name>
<dbReference type="Gene3D" id="2.120.10.10">
    <property type="match status" value="1"/>
</dbReference>
<organism evidence="2 3">
    <name type="scientific">Haloferula helveola</name>
    <dbReference type="NCBI Taxonomy" id="490095"/>
    <lineage>
        <taxon>Bacteria</taxon>
        <taxon>Pseudomonadati</taxon>
        <taxon>Verrucomicrobiota</taxon>
        <taxon>Verrucomicrobiia</taxon>
        <taxon>Verrucomicrobiales</taxon>
        <taxon>Verrucomicrobiaceae</taxon>
        <taxon>Haloferula</taxon>
    </lineage>
</organism>
<dbReference type="SUPFAM" id="SSF50939">
    <property type="entry name" value="Sialidases"/>
    <property type="match status" value="1"/>
</dbReference>
<feature type="chain" id="PRO_5046333940" evidence="1">
    <location>
        <begin position="23"/>
        <end position="469"/>
    </location>
</feature>